<keyword evidence="1 9" id="KW-0479">Metal-binding</keyword>
<feature type="region of interest" description="Disordered" evidence="10">
    <location>
        <begin position="1"/>
        <end position="24"/>
    </location>
</feature>
<name>A0A8S9GCB3_BRACR</name>
<evidence type="ECO:0000256" key="4">
    <source>
        <dbReference type="ARBA" id="ARBA00023015"/>
    </source>
</evidence>
<evidence type="ECO:0000256" key="1">
    <source>
        <dbReference type="ARBA" id="ARBA00022723"/>
    </source>
</evidence>
<evidence type="ECO:0000256" key="5">
    <source>
        <dbReference type="ARBA" id="ARBA00023125"/>
    </source>
</evidence>
<feature type="compositionally biased region" description="Low complexity" evidence="10">
    <location>
        <begin position="251"/>
        <end position="261"/>
    </location>
</feature>
<dbReference type="PANTHER" id="PTHR31992">
    <property type="entry name" value="DOF ZINC FINGER PROTEIN DOF1.4-RELATED"/>
    <property type="match status" value="1"/>
</dbReference>
<reference evidence="12" key="1">
    <citation type="submission" date="2019-12" db="EMBL/GenBank/DDBJ databases">
        <title>Genome sequencing and annotation of Brassica cretica.</title>
        <authorList>
            <person name="Studholme D.J."/>
            <person name="Sarris P.F."/>
        </authorList>
    </citation>
    <scope>NUCLEOTIDE SEQUENCE</scope>
    <source>
        <strain evidence="12">PFS-001/15</strain>
        <tissue evidence="12">Leaf</tissue>
    </source>
</reference>
<dbReference type="Proteomes" id="UP000712281">
    <property type="component" value="Unassembled WGS sequence"/>
</dbReference>
<evidence type="ECO:0000256" key="8">
    <source>
        <dbReference type="PROSITE-ProRule" id="PRU00071"/>
    </source>
</evidence>
<gene>
    <name evidence="12" type="ORF">F2Q68_00032174</name>
</gene>
<accession>A0A8S9GCB3</accession>
<evidence type="ECO:0000313" key="13">
    <source>
        <dbReference type="Proteomes" id="UP000712281"/>
    </source>
</evidence>
<comment type="caution">
    <text evidence="12">The sequence shown here is derived from an EMBL/GenBank/DDBJ whole genome shotgun (WGS) entry which is preliminary data.</text>
</comment>
<organism evidence="12 13">
    <name type="scientific">Brassica cretica</name>
    <name type="common">Mustard</name>
    <dbReference type="NCBI Taxonomy" id="69181"/>
    <lineage>
        <taxon>Eukaryota</taxon>
        <taxon>Viridiplantae</taxon>
        <taxon>Streptophyta</taxon>
        <taxon>Embryophyta</taxon>
        <taxon>Tracheophyta</taxon>
        <taxon>Spermatophyta</taxon>
        <taxon>Magnoliopsida</taxon>
        <taxon>eudicotyledons</taxon>
        <taxon>Gunneridae</taxon>
        <taxon>Pentapetalae</taxon>
        <taxon>rosids</taxon>
        <taxon>malvids</taxon>
        <taxon>Brassicales</taxon>
        <taxon>Brassicaceae</taxon>
        <taxon>Brassiceae</taxon>
        <taxon>Brassica</taxon>
    </lineage>
</organism>
<evidence type="ECO:0000256" key="3">
    <source>
        <dbReference type="ARBA" id="ARBA00022833"/>
    </source>
</evidence>
<keyword evidence="2 8" id="KW-0863">Zinc-finger</keyword>
<dbReference type="PROSITE" id="PS50884">
    <property type="entry name" value="ZF_DOF_2"/>
    <property type="match status" value="2"/>
</dbReference>
<feature type="compositionally biased region" description="Low complexity" evidence="10">
    <location>
        <begin position="85"/>
        <end position="95"/>
    </location>
</feature>
<proteinExistence type="predicted"/>
<dbReference type="GO" id="GO:0003700">
    <property type="term" value="F:DNA-binding transcription factor activity"/>
    <property type="evidence" value="ECO:0007669"/>
    <property type="project" value="UniProtKB-UniRule"/>
</dbReference>
<feature type="region of interest" description="Disordered" evidence="10">
    <location>
        <begin position="70"/>
        <end position="126"/>
    </location>
</feature>
<comment type="function">
    <text evidence="9">Transcription factor that binds specifically to a 5'-AA[AG]G-3' consensus core sequence.</text>
</comment>
<keyword evidence="3 9" id="KW-0862">Zinc</keyword>
<dbReference type="PROSITE" id="PS01361">
    <property type="entry name" value="ZF_DOF_1"/>
    <property type="match status" value="2"/>
</dbReference>
<evidence type="ECO:0000313" key="12">
    <source>
        <dbReference type="EMBL" id="KAF2541996.1"/>
    </source>
</evidence>
<keyword evidence="5 8" id="KW-0238">DNA-binding</keyword>
<dbReference type="GO" id="GO:0005634">
    <property type="term" value="C:nucleus"/>
    <property type="evidence" value="ECO:0007669"/>
    <property type="project" value="UniProtKB-SubCell"/>
</dbReference>
<dbReference type="EMBL" id="QGKW02002005">
    <property type="protein sequence ID" value="KAF2541996.1"/>
    <property type="molecule type" value="Genomic_DNA"/>
</dbReference>
<keyword evidence="6 9" id="KW-0804">Transcription</keyword>
<keyword evidence="4 9" id="KW-0805">Transcription regulation</keyword>
<dbReference type="PANTHER" id="PTHR31992:SF216">
    <property type="entry name" value="DOF ZINC FINGER PROTEIN"/>
    <property type="match status" value="1"/>
</dbReference>
<evidence type="ECO:0000256" key="6">
    <source>
        <dbReference type="ARBA" id="ARBA00023163"/>
    </source>
</evidence>
<dbReference type="InterPro" id="IPR045174">
    <property type="entry name" value="Dof"/>
</dbReference>
<dbReference type="Pfam" id="PF02701">
    <property type="entry name" value="Zn_ribbon_Dof"/>
    <property type="match status" value="2"/>
</dbReference>
<dbReference type="AlphaFoldDB" id="A0A8S9GCB3"/>
<keyword evidence="7 8" id="KW-0539">Nucleus</keyword>
<feature type="domain" description="Dof-type" evidence="11">
    <location>
        <begin position="29"/>
        <end position="83"/>
    </location>
</feature>
<feature type="compositionally biased region" description="Low complexity" evidence="10">
    <location>
        <begin position="15"/>
        <end position="24"/>
    </location>
</feature>
<evidence type="ECO:0000256" key="7">
    <source>
        <dbReference type="ARBA" id="ARBA00023242"/>
    </source>
</evidence>
<dbReference type="GO" id="GO:0008270">
    <property type="term" value="F:zinc ion binding"/>
    <property type="evidence" value="ECO:0007669"/>
    <property type="project" value="UniProtKB-KW"/>
</dbReference>
<feature type="region of interest" description="Disordered" evidence="10">
    <location>
        <begin position="339"/>
        <end position="364"/>
    </location>
</feature>
<comment type="subcellular location">
    <subcellularLocation>
        <location evidence="8 9">Nucleus</location>
    </subcellularLocation>
</comment>
<evidence type="ECO:0000259" key="11">
    <source>
        <dbReference type="PROSITE" id="PS50884"/>
    </source>
</evidence>
<dbReference type="GO" id="GO:0003677">
    <property type="term" value="F:DNA binding"/>
    <property type="evidence" value="ECO:0007669"/>
    <property type="project" value="UniProtKB-UniRule"/>
</dbReference>
<dbReference type="InterPro" id="IPR003851">
    <property type="entry name" value="Znf_Dof"/>
</dbReference>
<feature type="region of interest" description="Disordered" evidence="10">
    <location>
        <begin position="236"/>
        <end position="290"/>
    </location>
</feature>
<protein>
    <recommendedName>
        <fullName evidence="9">Dof zinc finger protein</fullName>
    </recommendedName>
</protein>
<sequence>MQDPAAYYQSMMAKPQQQQQPQFPVQEQLNCPRCDSQNTKFCYYNNYNLSQPRHFCKSCRRYWTKGGALRNVPVGGGTRKNAKRSTTSPTSPSNNKKTKNTDPDPNSQSAHKPDTEPTRMLYGFPIGDQDVKGMEMSGGGSFSTLLASNMQLGLGGIVLDGSGWDPGMGLRRSEAGNGRGGGGGNPWTDLAMNRLNCPRCDSQNTKFCYYNNYNLSQPRHFCKSCRRYWTKGGALRNVPVGGGTRKNAKRSTTSPTSPSNNKKTKNTDPDPNSQSAHKPDTEPTRMLYGFPIGDQDVKGMEMSGGGSFSSLLASNMQLGLGGIVLDGSGWDPGMGLRRSEAGNGRGGGGGNPWTDLAMNRVEKN</sequence>
<evidence type="ECO:0000256" key="10">
    <source>
        <dbReference type="SAM" id="MobiDB-lite"/>
    </source>
</evidence>
<feature type="domain" description="Dof-type" evidence="11">
    <location>
        <begin position="195"/>
        <end position="249"/>
    </location>
</feature>
<evidence type="ECO:0000256" key="9">
    <source>
        <dbReference type="RuleBase" id="RU369094"/>
    </source>
</evidence>
<evidence type="ECO:0000256" key="2">
    <source>
        <dbReference type="ARBA" id="ARBA00022771"/>
    </source>
</evidence>